<dbReference type="KEGG" id="dpx:DAPPUDRAFT_260173"/>
<dbReference type="AlphaFoldDB" id="E9HIN1"/>
<reference evidence="2 3" key="1">
    <citation type="journal article" date="2011" name="Science">
        <title>The ecoresponsive genome of Daphnia pulex.</title>
        <authorList>
            <person name="Colbourne J.K."/>
            <person name="Pfrender M.E."/>
            <person name="Gilbert D."/>
            <person name="Thomas W.K."/>
            <person name="Tucker A."/>
            <person name="Oakley T.H."/>
            <person name="Tokishita S."/>
            <person name="Aerts A."/>
            <person name="Arnold G.J."/>
            <person name="Basu M.K."/>
            <person name="Bauer D.J."/>
            <person name="Caceres C.E."/>
            <person name="Carmel L."/>
            <person name="Casola C."/>
            <person name="Choi J.H."/>
            <person name="Detter J.C."/>
            <person name="Dong Q."/>
            <person name="Dusheyko S."/>
            <person name="Eads B.D."/>
            <person name="Frohlich T."/>
            <person name="Geiler-Samerotte K.A."/>
            <person name="Gerlach D."/>
            <person name="Hatcher P."/>
            <person name="Jogdeo S."/>
            <person name="Krijgsveld J."/>
            <person name="Kriventseva E.V."/>
            <person name="Kultz D."/>
            <person name="Laforsch C."/>
            <person name="Lindquist E."/>
            <person name="Lopez J."/>
            <person name="Manak J.R."/>
            <person name="Muller J."/>
            <person name="Pangilinan J."/>
            <person name="Patwardhan R.P."/>
            <person name="Pitluck S."/>
            <person name="Pritham E.J."/>
            <person name="Rechtsteiner A."/>
            <person name="Rho M."/>
            <person name="Rogozin I.B."/>
            <person name="Sakarya O."/>
            <person name="Salamov A."/>
            <person name="Schaack S."/>
            <person name="Shapiro H."/>
            <person name="Shiga Y."/>
            <person name="Skalitzky C."/>
            <person name="Smith Z."/>
            <person name="Souvorov A."/>
            <person name="Sung W."/>
            <person name="Tang Z."/>
            <person name="Tsuchiya D."/>
            <person name="Tu H."/>
            <person name="Vos H."/>
            <person name="Wang M."/>
            <person name="Wolf Y.I."/>
            <person name="Yamagata H."/>
            <person name="Yamada T."/>
            <person name="Ye Y."/>
            <person name="Shaw J.R."/>
            <person name="Andrews J."/>
            <person name="Crease T.J."/>
            <person name="Tang H."/>
            <person name="Lucas S.M."/>
            <person name="Robertson H.M."/>
            <person name="Bork P."/>
            <person name="Koonin E.V."/>
            <person name="Zdobnov E.M."/>
            <person name="Grigoriev I.V."/>
            <person name="Lynch M."/>
            <person name="Boore J.L."/>
        </authorList>
    </citation>
    <scope>NUCLEOTIDE SEQUENCE [LARGE SCALE GENOMIC DNA]</scope>
</reference>
<protein>
    <submittedName>
        <fullName evidence="2">Uncharacterized protein</fullName>
    </submittedName>
</protein>
<dbReference type="Proteomes" id="UP000000305">
    <property type="component" value="Unassembled WGS sequence"/>
</dbReference>
<organism evidence="2 3">
    <name type="scientific">Daphnia pulex</name>
    <name type="common">Water flea</name>
    <dbReference type="NCBI Taxonomy" id="6669"/>
    <lineage>
        <taxon>Eukaryota</taxon>
        <taxon>Metazoa</taxon>
        <taxon>Ecdysozoa</taxon>
        <taxon>Arthropoda</taxon>
        <taxon>Crustacea</taxon>
        <taxon>Branchiopoda</taxon>
        <taxon>Diplostraca</taxon>
        <taxon>Cladocera</taxon>
        <taxon>Anomopoda</taxon>
        <taxon>Daphniidae</taxon>
        <taxon>Daphnia</taxon>
    </lineage>
</organism>
<gene>
    <name evidence="2" type="ORF">DAPPUDRAFT_260173</name>
</gene>
<feature type="compositionally biased region" description="Polar residues" evidence="1">
    <location>
        <begin position="48"/>
        <end position="59"/>
    </location>
</feature>
<evidence type="ECO:0000256" key="1">
    <source>
        <dbReference type="SAM" id="MobiDB-lite"/>
    </source>
</evidence>
<evidence type="ECO:0000313" key="2">
    <source>
        <dbReference type="EMBL" id="EFX68384.1"/>
    </source>
</evidence>
<accession>E9HIN1</accession>
<dbReference type="HOGENOM" id="CLU_2063787_0_0_1"/>
<feature type="region of interest" description="Disordered" evidence="1">
    <location>
        <begin position="81"/>
        <end position="102"/>
    </location>
</feature>
<keyword evidence="3" id="KW-1185">Reference proteome</keyword>
<feature type="region of interest" description="Disordered" evidence="1">
    <location>
        <begin position="27"/>
        <end position="59"/>
    </location>
</feature>
<proteinExistence type="predicted"/>
<name>E9HIN1_DAPPU</name>
<sequence length="119" mass="12702">MIDWPVIVGGDMEISYQRLIPTHVPSSTRIKGAGGQQQRETPLAITNGRPSTPAFGSSSVDHLLSKEMRPTLNNQMESNMAVAGRSQTAGVPRPLAGPSQTAGVSNICANYEDLLADFH</sequence>
<evidence type="ECO:0000313" key="3">
    <source>
        <dbReference type="Proteomes" id="UP000000305"/>
    </source>
</evidence>
<dbReference type="InParanoid" id="E9HIN1"/>
<dbReference type="EMBL" id="GL732656">
    <property type="protein sequence ID" value="EFX68384.1"/>
    <property type="molecule type" value="Genomic_DNA"/>
</dbReference>